<dbReference type="InterPro" id="IPR013159">
    <property type="entry name" value="DnaA_C"/>
</dbReference>
<dbReference type="Gene3D" id="1.10.8.60">
    <property type="match status" value="1"/>
</dbReference>
<feature type="binding site" evidence="8">
    <location>
        <position position="168"/>
    </location>
    <ligand>
        <name>ATP</name>
        <dbReference type="ChEBI" id="CHEBI:30616"/>
    </ligand>
</feature>
<dbReference type="InterPro" id="IPR010921">
    <property type="entry name" value="Trp_repressor/repl_initiator"/>
</dbReference>
<dbReference type="Pfam" id="PF08299">
    <property type="entry name" value="Bac_DnaA_C"/>
    <property type="match status" value="1"/>
</dbReference>
<feature type="domain" description="Chromosomal replication initiator DnaA C-terminal" evidence="13">
    <location>
        <begin position="367"/>
        <end position="436"/>
    </location>
</feature>
<keyword evidence="7 8" id="KW-0238">DNA-binding</keyword>
<dbReference type="InterPro" id="IPR038454">
    <property type="entry name" value="DnaA_N_sf"/>
</dbReference>
<keyword evidence="6 8" id="KW-0446">Lipid-binding</keyword>
<evidence type="ECO:0000256" key="8">
    <source>
        <dbReference type="HAMAP-Rule" id="MF_00377"/>
    </source>
</evidence>
<comment type="similarity">
    <text evidence="1 8 11">Belongs to the DnaA family.</text>
</comment>
<comment type="subcellular location">
    <subcellularLocation>
        <location evidence="8">Cytoplasm</location>
    </subcellularLocation>
</comment>
<dbReference type="GO" id="GO:0003688">
    <property type="term" value="F:DNA replication origin binding"/>
    <property type="evidence" value="ECO:0007669"/>
    <property type="project" value="UniProtKB-UniRule"/>
</dbReference>
<dbReference type="Gene3D" id="3.30.300.180">
    <property type="match status" value="1"/>
</dbReference>
<comment type="function">
    <text evidence="8 10">Plays an essential role in the initiation and regulation of chromosomal replication. ATP-DnaA binds to the origin of replication (oriC) to initiate formation of the DNA replication initiation complex once per cell cycle. Binds the DnaA box (a 9 base pair repeat at the origin) and separates the double-stranded (ds)DNA. Forms a right-handed helical filament on oriC DNA; dsDNA binds to the exterior of the filament while single-stranded (ss)DNA is stabiized in the filament's interior. The ATP-DnaA-oriC complex binds and stabilizes one strand of the AT-rich DNA unwinding element (DUE), permitting loading of DNA polymerase. After initiation quickly degrades to an ADP-DnaA complex that is not apt for DNA replication. Binds acidic phospholipids.</text>
</comment>
<dbReference type="GO" id="GO:0008289">
    <property type="term" value="F:lipid binding"/>
    <property type="evidence" value="ECO:0007669"/>
    <property type="project" value="UniProtKB-KW"/>
</dbReference>
<dbReference type="FunFam" id="3.40.50.300:FF:000150">
    <property type="entry name" value="Chromosomal replication initiator protein DnaA"/>
    <property type="match status" value="1"/>
</dbReference>
<feature type="binding site" evidence="8">
    <location>
        <position position="166"/>
    </location>
    <ligand>
        <name>ATP</name>
        <dbReference type="ChEBI" id="CHEBI:30616"/>
    </ligand>
</feature>
<evidence type="ECO:0000313" key="15">
    <source>
        <dbReference type="Proteomes" id="UP000186777"/>
    </source>
</evidence>
<feature type="region of interest" description="Domain III, AAA+ region" evidence="8">
    <location>
        <begin position="122"/>
        <end position="338"/>
    </location>
</feature>
<evidence type="ECO:0000256" key="7">
    <source>
        <dbReference type="ARBA" id="ARBA00023125"/>
    </source>
</evidence>
<dbReference type="CDD" id="cd06571">
    <property type="entry name" value="Bac_DnaA_C"/>
    <property type="match status" value="1"/>
</dbReference>
<dbReference type="InterPro" id="IPR001957">
    <property type="entry name" value="Chromosome_initiator_DnaA"/>
</dbReference>
<dbReference type="InterPro" id="IPR013317">
    <property type="entry name" value="DnaA_dom"/>
</dbReference>
<evidence type="ECO:0000256" key="6">
    <source>
        <dbReference type="ARBA" id="ARBA00023121"/>
    </source>
</evidence>
<evidence type="ECO:0000313" key="14">
    <source>
        <dbReference type="EMBL" id="OLA36778.1"/>
    </source>
</evidence>
<dbReference type="SUPFAM" id="SSF48295">
    <property type="entry name" value="TrpR-like"/>
    <property type="match status" value="1"/>
</dbReference>
<evidence type="ECO:0000256" key="3">
    <source>
        <dbReference type="ARBA" id="ARBA00022705"/>
    </source>
</evidence>
<dbReference type="SUPFAM" id="SSF52540">
    <property type="entry name" value="P-loop containing nucleoside triphosphate hydrolases"/>
    <property type="match status" value="1"/>
</dbReference>
<dbReference type="AlphaFoldDB" id="A0A1Q6R310"/>
<organism evidence="14 15">
    <name type="scientific">Phascolarctobacterium succinatutens</name>
    <dbReference type="NCBI Taxonomy" id="626940"/>
    <lineage>
        <taxon>Bacteria</taxon>
        <taxon>Bacillati</taxon>
        <taxon>Bacillota</taxon>
        <taxon>Negativicutes</taxon>
        <taxon>Acidaminococcales</taxon>
        <taxon>Acidaminococcaceae</taxon>
        <taxon>Phascolarctobacterium</taxon>
    </lineage>
</organism>
<sequence length="459" mass="52366">MNSYDLAEIWVRCKDKLKESFNEKVFNVWIKPIMPLEVTDTYYKVAVKNDFFKTMLEENYAQVIEGVLAGIMSKNIKLIIETMDNGNSGSEAAEEMPAVPAKREQQPLFNENTSVQQPDESNLNPKYVFETFVIGNSNRFAHAAAQAVANDPAHAYNPLFLYGGVGLGKTHLMHAIGNRIKQNNPSMKVLYTSSEKFTNEIINSIQNKTTEAFRQKYRNIDCLIIDDIQFLKGKEQTQVEFFHTFNALKDADKQIIISSDRPPREIETLEDRLRSRFDQGLTADIQTPDLETRMAILRTKAASDNIVLPTEVITLLATNIATNIREIEGAYNKIVAYTSLMHMPITVETAQKVLSDMGNDIKTRTITYEGIIKVVADHYNVKQDELFNKKRTQNIAFPRQVAMYLCRELADLSYPRIGELFGGRDHTTVIHAYEKISNFKNSNLAFQNELQEIIEILRQ</sequence>
<reference evidence="14 15" key="1">
    <citation type="journal article" date="2016" name="Nat. Biotechnol.">
        <title>Measurement of bacterial replication rates in microbial communities.</title>
        <authorList>
            <person name="Brown C.T."/>
            <person name="Olm M.R."/>
            <person name="Thomas B.C."/>
            <person name="Banfield J.F."/>
        </authorList>
    </citation>
    <scope>NUCLEOTIDE SEQUENCE [LARGE SCALE GENOMIC DNA]</scope>
    <source>
        <strain evidence="14">46_33</strain>
    </source>
</reference>
<dbReference type="InterPro" id="IPR027417">
    <property type="entry name" value="P-loop_NTPase"/>
</dbReference>
<name>A0A1Q6R310_9FIRM</name>
<evidence type="ECO:0000256" key="1">
    <source>
        <dbReference type="ARBA" id="ARBA00006583"/>
    </source>
</evidence>
<dbReference type="InterPro" id="IPR018312">
    <property type="entry name" value="Chromosome_initiator_DnaA_CS"/>
</dbReference>
<evidence type="ECO:0000256" key="10">
    <source>
        <dbReference type="RuleBase" id="RU000577"/>
    </source>
</evidence>
<keyword evidence="4 8" id="KW-0547">Nucleotide-binding</keyword>
<dbReference type="PRINTS" id="PR00051">
    <property type="entry name" value="DNAA"/>
</dbReference>
<comment type="subunit">
    <text evidence="8">Oligomerizes as a right-handed, spiral filament on DNA at oriC.</text>
</comment>
<feature type="domain" description="AAA+ ATPase" evidence="12">
    <location>
        <begin position="155"/>
        <end position="287"/>
    </location>
</feature>
<dbReference type="InterPro" id="IPR024633">
    <property type="entry name" value="DnaA_N_dom"/>
</dbReference>
<comment type="caution">
    <text evidence="8">Lacks conserved residue(s) required for the propagation of feature annotation.</text>
</comment>
<dbReference type="CDD" id="cd00009">
    <property type="entry name" value="AAA"/>
    <property type="match status" value="1"/>
</dbReference>
<accession>A0A1Q6R310</accession>
<dbReference type="InterPro" id="IPR003593">
    <property type="entry name" value="AAA+_ATPase"/>
</dbReference>
<dbReference type="EMBL" id="MNTG01000040">
    <property type="protein sequence ID" value="OLA36778.1"/>
    <property type="molecule type" value="Genomic_DNA"/>
</dbReference>
<feature type="region of interest" description="Domain IV, binds dsDNA" evidence="8">
    <location>
        <begin position="339"/>
        <end position="459"/>
    </location>
</feature>
<protein>
    <recommendedName>
        <fullName evidence="8 9">Chromosomal replication initiator protein DnaA</fullName>
    </recommendedName>
</protein>
<dbReference type="STRING" id="626940.BHW43_08695"/>
<dbReference type="GO" id="GO:0006270">
    <property type="term" value="P:DNA replication initiation"/>
    <property type="evidence" value="ECO:0007669"/>
    <property type="project" value="UniProtKB-UniRule"/>
</dbReference>
<dbReference type="GO" id="GO:0006275">
    <property type="term" value="P:regulation of DNA replication"/>
    <property type="evidence" value="ECO:0007669"/>
    <property type="project" value="UniProtKB-UniRule"/>
</dbReference>
<dbReference type="PANTHER" id="PTHR30050">
    <property type="entry name" value="CHROMOSOMAL REPLICATION INITIATOR PROTEIN DNAA"/>
    <property type="match status" value="1"/>
</dbReference>
<dbReference type="GO" id="GO:0005737">
    <property type="term" value="C:cytoplasm"/>
    <property type="evidence" value="ECO:0007669"/>
    <property type="project" value="UniProtKB-SubCell"/>
</dbReference>
<keyword evidence="5 8" id="KW-0067">ATP-binding</keyword>
<feature type="binding site" evidence="8">
    <location>
        <position position="169"/>
    </location>
    <ligand>
        <name>ATP</name>
        <dbReference type="ChEBI" id="CHEBI:30616"/>
    </ligand>
</feature>
<dbReference type="Pfam" id="PF00308">
    <property type="entry name" value="Bac_DnaA"/>
    <property type="match status" value="1"/>
</dbReference>
<comment type="caution">
    <text evidence="14">The sequence shown here is derived from an EMBL/GenBank/DDBJ whole genome shotgun (WGS) entry which is preliminary data.</text>
</comment>
<evidence type="ECO:0000256" key="5">
    <source>
        <dbReference type="ARBA" id="ARBA00022840"/>
    </source>
</evidence>
<dbReference type="Gene3D" id="3.40.50.300">
    <property type="entry name" value="P-loop containing nucleotide triphosphate hydrolases"/>
    <property type="match status" value="1"/>
</dbReference>
<dbReference type="SMART" id="SM00760">
    <property type="entry name" value="Bac_DnaA_C"/>
    <property type="match status" value="1"/>
</dbReference>
<dbReference type="PROSITE" id="PS01008">
    <property type="entry name" value="DNAA"/>
    <property type="match status" value="1"/>
</dbReference>
<keyword evidence="3 8" id="KW-0235">DNA replication</keyword>
<keyword evidence="2 8" id="KW-0963">Cytoplasm</keyword>
<dbReference type="GO" id="GO:0005886">
    <property type="term" value="C:plasma membrane"/>
    <property type="evidence" value="ECO:0007669"/>
    <property type="project" value="TreeGrafter"/>
</dbReference>
<feature type="region of interest" description="Domain I, interacts with DnaA modulators" evidence="8">
    <location>
        <begin position="1"/>
        <end position="93"/>
    </location>
</feature>
<dbReference type="NCBIfam" id="TIGR00362">
    <property type="entry name" value="DnaA"/>
    <property type="match status" value="1"/>
</dbReference>
<evidence type="ECO:0000256" key="9">
    <source>
        <dbReference type="NCBIfam" id="TIGR00362"/>
    </source>
</evidence>
<dbReference type="PANTHER" id="PTHR30050:SF2">
    <property type="entry name" value="CHROMOSOMAL REPLICATION INITIATOR PROTEIN DNAA"/>
    <property type="match status" value="1"/>
</dbReference>
<dbReference type="InterPro" id="IPR020591">
    <property type="entry name" value="Chromosome_initiator_DnaA-like"/>
</dbReference>
<comment type="domain">
    <text evidence="8">Domain I is involved in oligomerization and binding regulators, domain II is flexibile and of varying length in different bacteria, domain III forms the AAA+ region, while domain IV binds dsDNA.</text>
</comment>
<evidence type="ECO:0000259" key="12">
    <source>
        <dbReference type="SMART" id="SM00382"/>
    </source>
</evidence>
<evidence type="ECO:0000256" key="2">
    <source>
        <dbReference type="ARBA" id="ARBA00022490"/>
    </source>
</evidence>
<dbReference type="Pfam" id="PF11638">
    <property type="entry name" value="DnaA_N"/>
    <property type="match status" value="1"/>
</dbReference>
<evidence type="ECO:0000259" key="13">
    <source>
        <dbReference type="SMART" id="SM00760"/>
    </source>
</evidence>
<gene>
    <name evidence="8" type="primary">dnaA</name>
    <name evidence="14" type="ORF">BHW43_08695</name>
</gene>
<feature type="binding site" evidence="8">
    <location>
        <position position="170"/>
    </location>
    <ligand>
        <name>ATP</name>
        <dbReference type="ChEBI" id="CHEBI:30616"/>
    </ligand>
</feature>
<dbReference type="RefSeq" id="WP_303680247.1">
    <property type="nucleotide sequence ID" value="NZ_MNTG01000040.1"/>
</dbReference>
<dbReference type="SMART" id="SM00382">
    <property type="entry name" value="AAA"/>
    <property type="match status" value="1"/>
</dbReference>
<evidence type="ECO:0000256" key="11">
    <source>
        <dbReference type="RuleBase" id="RU004227"/>
    </source>
</evidence>
<dbReference type="Gene3D" id="1.10.1750.10">
    <property type="match status" value="1"/>
</dbReference>
<evidence type="ECO:0000256" key="4">
    <source>
        <dbReference type="ARBA" id="ARBA00022741"/>
    </source>
</evidence>
<dbReference type="GO" id="GO:0005524">
    <property type="term" value="F:ATP binding"/>
    <property type="evidence" value="ECO:0007669"/>
    <property type="project" value="UniProtKB-UniRule"/>
</dbReference>
<dbReference type="Proteomes" id="UP000186777">
    <property type="component" value="Unassembled WGS sequence"/>
</dbReference>
<proteinExistence type="inferred from homology"/>
<dbReference type="HAMAP" id="MF_00377">
    <property type="entry name" value="DnaA_bact"/>
    <property type="match status" value="1"/>
</dbReference>